<dbReference type="InterPro" id="IPR018490">
    <property type="entry name" value="cNMP-bd_dom_sf"/>
</dbReference>
<proteinExistence type="predicted"/>
<accession>A0ABS8XV14</accession>
<dbReference type="Gene3D" id="3.30.750.24">
    <property type="entry name" value="STAS domain"/>
    <property type="match status" value="1"/>
</dbReference>
<feature type="transmembrane region" description="Helical" evidence="5">
    <location>
        <begin position="150"/>
        <end position="168"/>
    </location>
</feature>
<dbReference type="Gene3D" id="2.60.120.10">
    <property type="entry name" value="Jelly Rolls"/>
    <property type="match status" value="1"/>
</dbReference>
<dbReference type="SUPFAM" id="SSF51206">
    <property type="entry name" value="cAMP-binding domain-like"/>
    <property type="match status" value="1"/>
</dbReference>
<evidence type="ECO:0000256" key="1">
    <source>
        <dbReference type="ARBA" id="ARBA00004141"/>
    </source>
</evidence>
<keyword evidence="9" id="KW-1185">Reference proteome</keyword>
<feature type="domain" description="Cyclic nucleotide-binding" evidence="6">
    <location>
        <begin position="613"/>
        <end position="722"/>
    </location>
</feature>
<organism evidence="8 9">
    <name type="scientific">Pelomonas cellulosilytica</name>
    <dbReference type="NCBI Taxonomy" id="2906762"/>
    <lineage>
        <taxon>Bacteria</taxon>
        <taxon>Pseudomonadati</taxon>
        <taxon>Pseudomonadota</taxon>
        <taxon>Betaproteobacteria</taxon>
        <taxon>Burkholderiales</taxon>
        <taxon>Sphaerotilaceae</taxon>
        <taxon>Roseateles</taxon>
    </lineage>
</organism>
<evidence type="ECO:0000259" key="6">
    <source>
        <dbReference type="PROSITE" id="PS50042"/>
    </source>
</evidence>
<dbReference type="InterPro" id="IPR014710">
    <property type="entry name" value="RmlC-like_jellyroll"/>
</dbReference>
<dbReference type="SMART" id="SM00100">
    <property type="entry name" value="cNMP"/>
    <property type="match status" value="1"/>
</dbReference>
<feature type="transmembrane region" description="Helical" evidence="5">
    <location>
        <begin position="355"/>
        <end position="374"/>
    </location>
</feature>
<dbReference type="InterPro" id="IPR011547">
    <property type="entry name" value="SLC26A/SulP_dom"/>
</dbReference>
<dbReference type="Pfam" id="PF01740">
    <property type="entry name" value="STAS"/>
    <property type="match status" value="1"/>
</dbReference>
<keyword evidence="3 5" id="KW-1133">Transmembrane helix</keyword>
<dbReference type="PROSITE" id="PS00889">
    <property type="entry name" value="CNMP_BINDING_2"/>
    <property type="match status" value="1"/>
</dbReference>
<protein>
    <submittedName>
        <fullName evidence="8">Cyclic nucleotide-binding domain-containing protein</fullName>
    </submittedName>
</protein>
<dbReference type="EMBL" id="JAJTWU010000003">
    <property type="protein sequence ID" value="MCE4554656.1"/>
    <property type="molecule type" value="Genomic_DNA"/>
</dbReference>
<feature type="transmembrane region" description="Helical" evidence="5">
    <location>
        <begin position="33"/>
        <end position="54"/>
    </location>
</feature>
<dbReference type="InterPro" id="IPR036513">
    <property type="entry name" value="STAS_dom_sf"/>
</dbReference>
<feature type="transmembrane region" description="Helical" evidence="5">
    <location>
        <begin position="380"/>
        <end position="397"/>
    </location>
</feature>
<dbReference type="PANTHER" id="PTHR43310">
    <property type="entry name" value="SULFATE TRANSPORTER YBAR-RELATED"/>
    <property type="match status" value="1"/>
</dbReference>
<dbReference type="InterPro" id="IPR000595">
    <property type="entry name" value="cNMP-bd_dom"/>
</dbReference>
<dbReference type="InterPro" id="IPR002645">
    <property type="entry name" value="STAS_dom"/>
</dbReference>
<keyword evidence="4 5" id="KW-0472">Membrane</keyword>
<dbReference type="InterPro" id="IPR052706">
    <property type="entry name" value="Membrane-Transporter-like"/>
</dbReference>
<evidence type="ECO:0000256" key="5">
    <source>
        <dbReference type="SAM" id="Phobius"/>
    </source>
</evidence>
<evidence type="ECO:0000256" key="2">
    <source>
        <dbReference type="ARBA" id="ARBA00022692"/>
    </source>
</evidence>
<feature type="transmembrane region" description="Helical" evidence="5">
    <location>
        <begin position="60"/>
        <end position="82"/>
    </location>
</feature>
<dbReference type="CDD" id="cd00038">
    <property type="entry name" value="CAP_ED"/>
    <property type="match status" value="1"/>
</dbReference>
<evidence type="ECO:0000256" key="4">
    <source>
        <dbReference type="ARBA" id="ARBA00023136"/>
    </source>
</evidence>
<dbReference type="PROSITE" id="PS50042">
    <property type="entry name" value="CNMP_BINDING_3"/>
    <property type="match status" value="1"/>
</dbReference>
<comment type="subcellular location">
    <subcellularLocation>
        <location evidence="1">Membrane</location>
        <topology evidence="1">Multi-pass membrane protein</topology>
    </subcellularLocation>
</comment>
<dbReference type="RefSeq" id="WP_233371668.1">
    <property type="nucleotide sequence ID" value="NZ_JAJTWU010000003.1"/>
</dbReference>
<evidence type="ECO:0000313" key="9">
    <source>
        <dbReference type="Proteomes" id="UP001200741"/>
    </source>
</evidence>
<feature type="domain" description="STAS" evidence="7">
    <location>
        <begin position="469"/>
        <end position="582"/>
    </location>
</feature>
<evidence type="ECO:0000259" key="7">
    <source>
        <dbReference type="PROSITE" id="PS50801"/>
    </source>
</evidence>
<keyword evidence="2 5" id="KW-0812">Transmembrane</keyword>
<comment type="caution">
    <text evidence="8">The sequence shown here is derived from an EMBL/GenBank/DDBJ whole genome shotgun (WGS) entry which is preliminary data.</text>
</comment>
<dbReference type="Pfam" id="PF00027">
    <property type="entry name" value="cNMP_binding"/>
    <property type="match status" value="1"/>
</dbReference>
<name>A0ABS8XV14_9BURK</name>
<evidence type="ECO:0000313" key="8">
    <source>
        <dbReference type="EMBL" id="MCE4554656.1"/>
    </source>
</evidence>
<dbReference type="PANTHER" id="PTHR43310:SF1">
    <property type="entry name" value="SULFATE TRANSPORTER YBAR-RELATED"/>
    <property type="match status" value="1"/>
</dbReference>
<dbReference type="InterPro" id="IPR018488">
    <property type="entry name" value="cNMP-bd_CS"/>
</dbReference>
<dbReference type="CDD" id="cd07042">
    <property type="entry name" value="STAS_SulP_like_sulfate_transporter"/>
    <property type="match status" value="1"/>
</dbReference>
<feature type="transmembrane region" description="Helical" evidence="5">
    <location>
        <begin position="118"/>
        <end position="138"/>
    </location>
</feature>
<feature type="transmembrane region" description="Helical" evidence="5">
    <location>
        <begin position="94"/>
        <end position="112"/>
    </location>
</feature>
<evidence type="ECO:0000256" key="3">
    <source>
        <dbReference type="ARBA" id="ARBA00022989"/>
    </source>
</evidence>
<dbReference type="Pfam" id="PF00916">
    <property type="entry name" value="Sulfate_transp"/>
    <property type="match status" value="1"/>
</dbReference>
<gene>
    <name evidence="8" type="ORF">LXT13_09415</name>
</gene>
<dbReference type="PROSITE" id="PS50801">
    <property type="entry name" value="STAS"/>
    <property type="match status" value="1"/>
</dbReference>
<dbReference type="SUPFAM" id="SSF52091">
    <property type="entry name" value="SpoIIaa-like"/>
    <property type="match status" value="1"/>
</dbReference>
<feature type="transmembrane region" description="Helical" evidence="5">
    <location>
        <begin position="180"/>
        <end position="208"/>
    </location>
</feature>
<feature type="transmembrane region" description="Helical" evidence="5">
    <location>
        <begin position="409"/>
        <end position="441"/>
    </location>
</feature>
<reference evidence="8 9" key="1">
    <citation type="submission" date="2021-12" db="EMBL/GenBank/DDBJ databases">
        <title>Genome seq of P8.</title>
        <authorList>
            <person name="Seo T."/>
        </authorList>
    </citation>
    <scope>NUCLEOTIDE SEQUENCE [LARGE SCALE GENOMIC DNA]</scope>
    <source>
        <strain evidence="8 9">P8</strain>
    </source>
</reference>
<dbReference type="Proteomes" id="UP001200741">
    <property type="component" value="Unassembled WGS sequence"/>
</dbReference>
<feature type="transmembrane region" description="Helical" evidence="5">
    <location>
        <begin position="220"/>
        <end position="240"/>
    </location>
</feature>
<sequence length="739" mass="77676">MLDQRMCNKPAIPHKTSGDKPAPLWIGLWRDCIAALVVGLSAISSYLSAATLIFQGPLAVHLPAAIGAALLGGAVLSLIGAWRGALPLASAGPVPTTVPLMAAMAAGVASRASAQSLLPTAVTTISIAGLGVGTAWWVMGRRGWGDLTRYIPYPVVGGFLAATGWMMLTGGLSVAMGQAFTWAQVVGALSGAADARLAVGVVLGVLIWQVTLHSRHPLTLPILLVLGIVGIQGGLAAAGWDANIARATGWMLAPFSHALPVSPLSSDLWRQVDWGLVAQQSGLIASTIAVATLSLLLTDTSLEAAWDIRVDINRDLRALGQGNLLAAAAGGLMGGQSISRSLLNRAAGAHSRCSGAMLGLLCLLAMAWGGPALALVPRPLLGALLVYQGLGVMKTWLVDSRRRIEGIDYLTIVAMVLITALVGFVPAVSVGVLACCVAFAVSSSRLSPVRRFIKRSAWPAKVERNASQTELLQREGAGMTIVELQGVLFFGSTTRLSTHIESLFEIEDRPRLLLLDFRHVRGIDISAAQALARLLAAASRQGMSPALSGLSLALRRPLAAGGVLRAAGPLVHASIDDAVAAWDLDVLSRHGCLAATLEAALSPLLPHGTPIARLLSHFEPRRLDGGEQLFARGDRSDALYLLRSGRIVIYSVGEDGTEILLRTMHEGSVIGEMGLLRQIPRSAAARADGPVELLLLSRERLDRLTREAPELAAALFRLLVMQMADRVEQLSLQANALAR</sequence>